<feature type="transmembrane region" description="Helical" evidence="6">
    <location>
        <begin position="151"/>
        <end position="170"/>
    </location>
</feature>
<accession>A0A2T6BBS9</accession>
<feature type="transmembrane region" description="Helical" evidence="6">
    <location>
        <begin position="128"/>
        <end position="145"/>
    </location>
</feature>
<feature type="transmembrane region" description="Helical" evidence="6">
    <location>
        <begin position="103"/>
        <end position="121"/>
    </location>
</feature>
<comment type="subcellular location">
    <subcellularLocation>
        <location evidence="1">Membrane</location>
        <topology evidence="1">Multi-pass membrane protein</topology>
    </subcellularLocation>
</comment>
<evidence type="ECO:0000313" key="9">
    <source>
        <dbReference type="Proteomes" id="UP000244224"/>
    </source>
</evidence>
<evidence type="ECO:0000256" key="4">
    <source>
        <dbReference type="ARBA" id="ARBA00022989"/>
    </source>
</evidence>
<dbReference type="AlphaFoldDB" id="A0A2T6BBS9"/>
<dbReference type="PANTHER" id="PTHR22911:SF6">
    <property type="entry name" value="SOLUTE CARRIER FAMILY 35 MEMBER G1"/>
    <property type="match status" value="1"/>
</dbReference>
<reference evidence="8 9" key="1">
    <citation type="submission" date="2018-04" db="EMBL/GenBank/DDBJ databases">
        <title>Genomic Encyclopedia of Archaeal and Bacterial Type Strains, Phase II (KMG-II): from individual species to whole genera.</title>
        <authorList>
            <person name="Goeker M."/>
        </authorList>
    </citation>
    <scope>NUCLEOTIDE SEQUENCE [LARGE SCALE GENOMIC DNA]</scope>
    <source>
        <strain evidence="8 9">DSM 21823</strain>
    </source>
</reference>
<evidence type="ECO:0000256" key="2">
    <source>
        <dbReference type="ARBA" id="ARBA00009853"/>
    </source>
</evidence>
<protein>
    <submittedName>
        <fullName evidence="8">EamA-like transporter family protein</fullName>
    </submittedName>
</protein>
<keyword evidence="4 6" id="KW-1133">Transmembrane helix</keyword>
<feature type="transmembrane region" description="Helical" evidence="6">
    <location>
        <begin position="229"/>
        <end position="250"/>
    </location>
</feature>
<feature type="transmembrane region" description="Helical" evidence="6">
    <location>
        <begin position="79"/>
        <end position="97"/>
    </location>
</feature>
<evidence type="ECO:0000259" key="7">
    <source>
        <dbReference type="Pfam" id="PF00892"/>
    </source>
</evidence>
<dbReference type="Pfam" id="PF00892">
    <property type="entry name" value="EamA"/>
    <property type="match status" value="1"/>
</dbReference>
<dbReference type="EMBL" id="QBKP01000001">
    <property type="protein sequence ID" value="PTX53540.1"/>
    <property type="molecule type" value="Genomic_DNA"/>
</dbReference>
<comment type="similarity">
    <text evidence="2">Belongs to the drug/metabolite transporter (DMT) superfamily. 10 TMS drug/metabolite exporter (DME) (TC 2.A.7.3) family.</text>
</comment>
<evidence type="ECO:0000256" key="3">
    <source>
        <dbReference type="ARBA" id="ARBA00022692"/>
    </source>
</evidence>
<sequence>MFRIPRPTLLGILCLCSGIAVFSVQDLILKLLSGSYPLHQAMVIRSMTAMPLLFLLVLRDGGVATLVSPGWWRMAARGWLNFAAYTAYYLALAALPIASTVTLFFSAPLMITALSVVMLGARVGPLRWSAVALGFGGVVLMLRPGSALFDWAALLPVVAGLAYAMTMILTRIQGTRFTAPAMAFHGNVVFLFCALALSAVFGSGEMAQSGHASLDFLTRGWVMPPLRDLGLMALCGVIAAAGLTLLTQAYRIAPSSVLAPFEYTALIWGVIYGWLVWGDWPDAIGWLGVAVICGAGLIVLWSEAQDQRSAAAPTAA</sequence>
<feature type="transmembrane region" description="Helical" evidence="6">
    <location>
        <begin position="182"/>
        <end position="201"/>
    </location>
</feature>
<keyword evidence="9" id="KW-1185">Reference proteome</keyword>
<dbReference type="OrthoDB" id="9812899at2"/>
<keyword evidence="3 6" id="KW-0812">Transmembrane</keyword>
<dbReference type="InterPro" id="IPR000620">
    <property type="entry name" value="EamA_dom"/>
</dbReference>
<name>A0A2T6BBS9_9RHOB</name>
<dbReference type="InterPro" id="IPR037185">
    <property type="entry name" value="EmrE-like"/>
</dbReference>
<evidence type="ECO:0000313" key="8">
    <source>
        <dbReference type="EMBL" id="PTX53540.1"/>
    </source>
</evidence>
<dbReference type="RefSeq" id="WP_108127256.1">
    <property type="nucleotide sequence ID" value="NZ_QBKP01000001.1"/>
</dbReference>
<dbReference type="SUPFAM" id="SSF103481">
    <property type="entry name" value="Multidrug resistance efflux transporter EmrE"/>
    <property type="match status" value="2"/>
</dbReference>
<comment type="caution">
    <text evidence="8">The sequence shown here is derived from an EMBL/GenBank/DDBJ whole genome shotgun (WGS) entry which is preliminary data.</text>
</comment>
<dbReference type="GO" id="GO:0016020">
    <property type="term" value="C:membrane"/>
    <property type="evidence" value="ECO:0007669"/>
    <property type="project" value="UniProtKB-SubCell"/>
</dbReference>
<dbReference type="Proteomes" id="UP000244224">
    <property type="component" value="Unassembled WGS sequence"/>
</dbReference>
<keyword evidence="5 6" id="KW-0472">Membrane</keyword>
<gene>
    <name evidence="8" type="ORF">C8N34_101460</name>
</gene>
<feature type="domain" description="EamA" evidence="7">
    <location>
        <begin position="10"/>
        <end position="142"/>
    </location>
</feature>
<feature type="transmembrane region" description="Helical" evidence="6">
    <location>
        <begin position="257"/>
        <end position="277"/>
    </location>
</feature>
<organism evidence="8 9">
    <name type="scientific">Gemmobacter caeni</name>
    <dbReference type="NCBI Taxonomy" id="589035"/>
    <lineage>
        <taxon>Bacteria</taxon>
        <taxon>Pseudomonadati</taxon>
        <taxon>Pseudomonadota</taxon>
        <taxon>Alphaproteobacteria</taxon>
        <taxon>Rhodobacterales</taxon>
        <taxon>Paracoccaceae</taxon>
        <taxon>Gemmobacter</taxon>
    </lineage>
</organism>
<feature type="transmembrane region" description="Helical" evidence="6">
    <location>
        <begin position="283"/>
        <end position="301"/>
    </location>
</feature>
<evidence type="ECO:0000256" key="6">
    <source>
        <dbReference type="SAM" id="Phobius"/>
    </source>
</evidence>
<evidence type="ECO:0000256" key="5">
    <source>
        <dbReference type="ARBA" id="ARBA00023136"/>
    </source>
</evidence>
<dbReference type="PANTHER" id="PTHR22911">
    <property type="entry name" value="ACYL-MALONYL CONDENSING ENZYME-RELATED"/>
    <property type="match status" value="1"/>
</dbReference>
<evidence type="ECO:0000256" key="1">
    <source>
        <dbReference type="ARBA" id="ARBA00004141"/>
    </source>
</evidence>
<proteinExistence type="inferred from homology"/>